<name>L1JMC9_GUITC</name>
<evidence type="ECO:0000313" key="2">
    <source>
        <dbReference type="EMBL" id="EKX49325.1"/>
    </source>
</evidence>
<dbReference type="GeneID" id="17306055"/>
<keyword evidence="4" id="KW-1185">Reference proteome</keyword>
<sequence>MLHPGLLLQPQFDEVLLFHLPTQIGEHYNPYEGKALPSEHFVNRPIYSPINRKLQQDITNVLDDEPSSLHCHAGNWINKHPDDIPNLELEPIGYSRRWLGEERMGGGWSSDMCPLSGDRHALCDKLNKLSLQEPSEADEDEDMVVRRDAEGNVHLMPRKK</sequence>
<protein>
    <submittedName>
        <fullName evidence="2 3">Uncharacterized protein</fullName>
    </submittedName>
</protein>
<evidence type="ECO:0000256" key="1">
    <source>
        <dbReference type="SAM" id="MobiDB-lite"/>
    </source>
</evidence>
<accession>L1JMC9</accession>
<dbReference type="KEGG" id="gtt:GUITHDRAFT_104853"/>
<reference evidence="3" key="3">
    <citation type="submission" date="2016-03" db="UniProtKB">
        <authorList>
            <consortium name="EnsemblProtists"/>
        </authorList>
    </citation>
    <scope>IDENTIFICATION</scope>
</reference>
<proteinExistence type="predicted"/>
<dbReference type="RefSeq" id="XP_005836305.1">
    <property type="nucleotide sequence ID" value="XM_005836248.1"/>
</dbReference>
<evidence type="ECO:0000313" key="3">
    <source>
        <dbReference type="EnsemblProtists" id="EKX49325"/>
    </source>
</evidence>
<organism evidence="2">
    <name type="scientific">Guillardia theta (strain CCMP2712)</name>
    <name type="common">Cryptophyte</name>
    <dbReference type="NCBI Taxonomy" id="905079"/>
    <lineage>
        <taxon>Eukaryota</taxon>
        <taxon>Cryptophyceae</taxon>
        <taxon>Pyrenomonadales</taxon>
        <taxon>Geminigeraceae</taxon>
        <taxon>Guillardia</taxon>
    </lineage>
</organism>
<evidence type="ECO:0000313" key="4">
    <source>
        <dbReference type="Proteomes" id="UP000011087"/>
    </source>
</evidence>
<dbReference type="Proteomes" id="UP000011087">
    <property type="component" value="Unassembled WGS sequence"/>
</dbReference>
<dbReference type="HOGENOM" id="CLU_1655505_0_0_1"/>
<dbReference type="EnsemblProtists" id="EKX49325">
    <property type="protein sequence ID" value="EKX49325"/>
    <property type="gene ID" value="GUITHDRAFT_104853"/>
</dbReference>
<reference evidence="2 4" key="1">
    <citation type="journal article" date="2012" name="Nature">
        <title>Algal genomes reveal evolutionary mosaicism and the fate of nucleomorphs.</title>
        <authorList>
            <consortium name="DOE Joint Genome Institute"/>
            <person name="Curtis B.A."/>
            <person name="Tanifuji G."/>
            <person name="Burki F."/>
            <person name="Gruber A."/>
            <person name="Irimia M."/>
            <person name="Maruyama S."/>
            <person name="Arias M.C."/>
            <person name="Ball S.G."/>
            <person name="Gile G.H."/>
            <person name="Hirakawa Y."/>
            <person name="Hopkins J.F."/>
            <person name="Kuo A."/>
            <person name="Rensing S.A."/>
            <person name="Schmutz J."/>
            <person name="Symeonidi A."/>
            <person name="Elias M."/>
            <person name="Eveleigh R.J."/>
            <person name="Herman E.K."/>
            <person name="Klute M.J."/>
            <person name="Nakayama T."/>
            <person name="Obornik M."/>
            <person name="Reyes-Prieto A."/>
            <person name="Armbrust E.V."/>
            <person name="Aves S.J."/>
            <person name="Beiko R.G."/>
            <person name="Coutinho P."/>
            <person name="Dacks J.B."/>
            <person name="Durnford D.G."/>
            <person name="Fast N.M."/>
            <person name="Green B.R."/>
            <person name="Grisdale C.J."/>
            <person name="Hempel F."/>
            <person name="Henrissat B."/>
            <person name="Hoppner M.P."/>
            <person name="Ishida K."/>
            <person name="Kim E."/>
            <person name="Koreny L."/>
            <person name="Kroth P.G."/>
            <person name="Liu Y."/>
            <person name="Malik S.B."/>
            <person name="Maier U.G."/>
            <person name="McRose D."/>
            <person name="Mock T."/>
            <person name="Neilson J.A."/>
            <person name="Onodera N.T."/>
            <person name="Poole A.M."/>
            <person name="Pritham E.J."/>
            <person name="Richards T.A."/>
            <person name="Rocap G."/>
            <person name="Roy S.W."/>
            <person name="Sarai C."/>
            <person name="Schaack S."/>
            <person name="Shirato S."/>
            <person name="Slamovits C.H."/>
            <person name="Spencer D.F."/>
            <person name="Suzuki S."/>
            <person name="Worden A.Z."/>
            <person name="Zauner S."/>
            <person name="Barry K."/>
            <person name="Bell C."/>
            <person name="Bharti A.K."/>
            <person name="Crow J.A."/>
            <person name="Grimwood J."/>
            <person name="Kramer R."/>
            <person name="Lindquist E."/>
            <person name="Lucas S."/>
            <person name="Salamov A."/>
            <person name="McFadden G.I."/>
            <person name="Lane C.E."/>
            <person name="Keeling P.J."/>
            <person name="Gray M.W."/>
            <person name="Grigoriev I.V."/>
            <person name="Archibald J.M."/>
        </authorList>
    </citation>
    <scope>NUCLEOTIDE SEQUENCE</scope>
    <source>
        <strain evidence="2 4">CCMP2712</strain>
    </source>
</reference>
<dbReference type="AlphaFoldDB" id="L1JMC9"/>
<gene>
    <name evidence="2" type="ORF">GUITHDRAFT_104853</name>
</gene>
<dbReference type="EMBL" id="JH992982">
    <property type="protein sequence ID" value="EKX49325.1"/>
    <property type="molecule type" value="Genomic_DNA"/>
</dbReference>
<dbReference type="PaxDb" id="55529-EKX49325"/>
<feature type="region of interest" description="Disordered" evidence="1">
    <location>
        <begin position="132"/>
        <end position="160"/>
    </location>
</feature>
<reference evidence="4" key="2">
    <citation type="submission" date="2012-11" db="EMBL/GenBank/DDBJ databases">
        <authorList>
            <person name="Kuo A."/>
            <person name="Curtis B.A."/>
            <person name="Tanifuji G."/>
            <person name="Burki F."/>
            <person name="Gruber A."/>
            <person name="Irimia M."/>
            <person name="Maruyama S."/>
            <person name="Arias M.C."/>
            <person name="Ball S.G."/>
            <person name="Gile G.H."/>
            <person name="Hirakawa Y."/>
            <person name="Hopkins J.F."/>
            <person name="Rensing S.A."/>
            <person name="Schmutz J."/>
            <person name="Symeonidi A."/>
            <person name="Elias M."/>
            <person name="Eveleigh R.J."/>
            <person name="Herman E.K."/>
            <person name="Klute M.J."/>
            <person name="Nakayama T."/>
            <person name="Obornik M."/>
            <person name="Reyes-Prieto A."/>
            <person name="Armbrust E.V."/>
            <person name="Aves S.J."/>
            <person name="Beiko R.G."/>
            <person name="Coutinho P."/>
            <person name="Dacks J.B."/>
            <person name="Durnford D.G."/>
            <person name="Fast N.M."/>
            <person name="Green B.R."/>
            <person name="Grisdale C."/>
            <person name="Hempe F."/>
            <person name="Henrissat B."/>
            <person name="Hoppner M.P."/>
            <person name="Ishida K.-I."/>
            <person name="Kim E."/>
            <person name="Koreny L."/>
            <person name="Kroth P.G."/>
            <person name="Liu Y."/>
            <person name="Malik S.-B."/>
            <person name="Maier U.G."/>
            <person name="McRose D."/>
            <person name="Mock T."/>
            <person name="Neilson J.A."/>
            <person name="Onodera N.T."/>
            <person name="Poole A.M."/>
            <person name="Pritham E.J."/>
            <person name="Richards T.A."/>
            <person name="Rocap G."/>
            <person name="Roy S.W."/>
            <person name="Sarai C."/>
            <person name="Schaack S."/>
            <person name="Shirato S."/>
            <person name="Slamovits C.H."/>
            <person name="Spencer D.F."/>
            <person name="Suzuki S."/>
            <person name="Worden A.Z."/>
            <person name="Zauner S."/>
            <person name="Barry K."/>
            <person name="Bell C."/>
            <person name="Bharti A.K."/>
            <person name="Crow J.A."/>
            <person name="Grimwood J."/>
            <person name="Kramer R."/>
            <person name="Lindquist E."/>
            <person name="Lucas S."/>
            <person name="Salamov A."/>
            <person name="McFadden G.I."/>
            <person name="Lane C.E."/>
            <person name="Keeling P.J."/>
            <person name="Gray M.W."/>
            <person name="Grigoriev I.V."/>
            <person name="Archibald J.M."/>
        </authorList>
    </citation>
    <scope>NUCLEOTIDE SEQUENCE</scope>
    <source>
        <strain evidence="4">CCMP2712</strain>
    </source>
</reference>